<protein>
    <recommendedName>
        <fullName evidence="6">FlgD/Vpr Ig-like domain-containing protein</fullName>
    </recommendedName>
</protein>
<keyword evidence="3" id="KW-0732">Signal</keyword>
<evidence type="ECO:0000256" key="3">
    <source>
        <dbReference type="ARBA" id="ARBA00022729"/>
    </source>
</evidence>
<dbReference type="AlphaFoldDB" id="A0A7Y2H3M5"/>
<dbReference type="Pfam" id="PF13860">
    <property type="entry name" value="FlgD_ig"/>
    <property type="match status" value="1"/>
</dbReference>
<name>A0A7Y2H3M5_UNCEI</name>
<reference evidence="7 8" key="1">
    <citation type="submission" date="2020-03" db="EMBL/GenBank/DDBJ databases">
        <title>Metabolic flexibility allows generalist bacteria to become dominant in a frequently disturbed ecosystem.</title>
        <authorList>
            <person name="Chen Y.-J."/>
            <person name="Leung P.M."/>
            <person name="Bay S.K."/>
            <person name="Hugenholtz P."/>
            <person name="Kessler A.J."/>
            <person name="Shelley G."/>
            <person name="Waite D.W."/>
            <person name="Cook P.L."/>
            <person name="Greening C."/>
        </authorList>
    </citation>
    <scope>NUCLEOTIDE SEQUENCE [LARGE SCALE GENOMIC DNA]</scope>
    <source>
        <strain evidence="7">SS_bin_28</strain>
    </source>
</reference>
<accession>A0A7Y2H3M5</accession>
<dbReference type="SUPFAM" id="SSF69318">
    <property type="entry name" value="Integrin alpha N-terminal domain"/>
    <property type="match status" value="1"/>
</dbReference>
<dbReference type="Pfam" id="PF01839">
    <property type="entry name" value="FG-GAP"/>
    <property type="match status" value="1"/>
</dbReference>
<feature type="non-terminal residue" evidence="7">
    <location>
        <position position="1"/>
    </location>
</feature>
<dbReference type="EMBL" id="JABDJR010000629">
    <property type="protein sequence ID" value="NNF08210.1"/>
    <property type="molecule type" value="Genomic_DNA"/>
</dbReference>
<keyword evidence="5" id="KW-0472">Membrane</keyword>
<dbReference type="GO" id="GO:0016020">
    <property type="term" value="C:membrane"/>
    <property type="evidence" value="ECO:0007669"/>
    <property type="project" value="UniProtKB-SubCell"/>
</dbReference>
<evidence type="ECO:0000313" key="7">
    <source>
        <dbReference type="EMBL" id="NNF08210.1"/>
    </source>
</evidence>
<feature type="domain" description="FlgD/Vpr Ig-like" evidence="6">
    <location>
        <begin position="205"/>
        <end position="254"/>
    </location>
</feature>
<gene>
    <name evidence="7" type="ORF">HKN21_15710</name>
</gene>
<evidence type="ECO:0000256" key="4">
    <source>
        <dbReference type="ARBA" id="ARBA00022989"/>
    </source>
</evidence>
<proteinExistence type="predicted"/>
<keyword evidence="4" id="KW-1133">Transmembrane helix</keyword>
<dbReference type="Gene3D" id="2.130.10.130">
    <property type="entry name" value="Integrin alpha, N-terminal"/>
    <property type="match status" value="1"/>
</dbReference>
<evidence type="ECO:0000313" key="8">
    <source>
        <dbReference type="Proteomes" id="UP000547674"/>
    </source>
</evidence>
<dbReference type="InterPro" id="IPR028994">
    <property type="entry name" value="Integrin_alpha_N"/>
</dbReference>
<comment type="caution">
    <text evidence="7">The sequence shown here is derived from an EMBL/GenBank/DDBJ whole genome shotgun (WGS) entry which is preliminary data.</text>
</comment>
<dbReference type="Gene3D" id="2.60.40.4070">
    <property type="match status" value="1"/>
</dbReference>
<dbReference type="InterPro" id="IPR025965">
    <property type="entry name" value="FlgD/Vpr_Ig-like"/>
</dbReference>
<evidence type="ECO:0000256" key="2">
    <source>
        <dbReference type="ARBA" id="ARBA00022692"/>
    </source>
</evidence>
<dbReference type="Proteomes" id="UP000547674">
    <property type="component" value="Unassembled WGS sequence"/>
</dbReference>
<dbReference type="PANTHER" id="PTHR21419">
    <property type="match status" value="1"/>
</dbReference>
<keyword evidence="2" id="KW-0812">Transmembrane</keyword>
<dbReference type="InterPro" id="IPR013517">
    <property type="entry name" value="FG-GAP"/>
</dbReference>
<dbReference type="InterPro" id="IPR045232">
    <property type="entry name" value="FAM234"/>
</dbReference>
<evidence type="ECO:0000256" key="1">
    <source>
        <dbReference type="ARBA" id="ARBA00004167"/>
    </source>
</evidence>
<evidence type="ECO:0000256" key="5">
    <source>
        <dbReference type="ARBA" id="ARBA00023136"/>
    </source>
</evidence>
<sequence length="273" mass="29916">LNEDLDSSPALGDINGDGFLDIVIGASNGSLFAFDGTNGFILPNFPVLIRDNLNNQVAIRSSPVLADVDNDGSLDIVVGDQLGRVLGYDSSGNFLPGFPIQTGGLIEQAPAIWDIDNDGLTEVIATSFDQSIYVWDTPWAFNENLAVWPMFKRDQRNSGCVDEQIFTRVDVPFDANPTVPLLLQNAPNPVRAGATTIRYRIPEGSAYQAVTLQVFDMRGRLVRTLLEGEQPPGSYEFQWDGTDAQGRQVASGIYPYFLRTAGQNLSRKMVLIR</sequence>
<comment type="subcellular location">
    <subcellularLocation>
        <location evidence="1">Membrane</location>
        <topology evidence="1">Single-pass membrane protein</topology>
    </subcellularLocation>
</comment>
<dbReference type="PANTHER" id="PTHR21419:SF23">
    <property type="entry name" value="PROTEIN DEFECTIVE IN EXINE FORMATION 1"/>
    <property type="match status" value="1"/>
</dbReference>
<evidence type="ECO:0000259" key="6">
    <source>
        <dbReference type="Pfam" id="PF13860"/>
    </source>
</evidence>
<organism evidence="7 8">
    <name type="scientific">Eiseniibacteriota bacterium</name>
    <dbReference type="NCBI Taxonomy" id="2212470"/>
    <lineage>
        <taxon>Bacteria</taxon>
        <taxon>Candidatus Eiseniibacteriota</taxon>
    </lineage>
</organism>